<dbReference type="PANTHER" id="PTHR11889:SF31">
    <property type="entry name" value="PROTEIN HEDGEHOG"/>
    <property type="match status" value="1"/>
</dbReference>
<evidence type="ECO:0000259" key="4">
    <source>
        <dbReference type="Pfam" id="PF01079"/>
    </source>
</evidence>
<feature type="domain" description="AIG1-type G" evidence="5">
    <location>
        <begin position="52"/>
        <end position="211"/>
    </location>
</feature>
<evidence type="ECO:0000256" key="3">
    <source>
        <dbReference type="SAM" id="SignalP"/>
    </source>
</evidence>
<dbReference type="InterPro" id="IPR006703">
    <property type="entry name" value="G_AIG1"/>
</dbReference>
<dbReference type="SUPFAM" id="SSF52540">
    <property type="entry name" value="P-loop containing nucleoside triphosphate hydrolases"/>
    <property type="match status" value="1"/>
</dbReference>
<dbReference type="Pfam" id="PF04548">
    <property type="entry name" value="AIG1"/>
    <property type="match status" value="1"/>
</dbReference>
<dbReference type="EMBL" id="CAJVPQ010001217">
    <property type="protein sequence ID" value="CAG8539061.1"/>
    <property type="molecule type" value="Genomic_DNA"/>
</dbReference>
<dbReference type="InterPro" id="IPR001767">
    <property type="entry name" value="Hedgehog_Hint"/>
</dbReference>
<dbReference type="InterPro" id="IPR050387">
    <property type="entry name" value="Hedgehog_Signaling"/>
</dbReference>
<gene>
    <name evidence="6" type="ORF">FCALED_LOCUS5549</name>
</gene>
<dbReference type="PANTHER" id="PTHR11889">
    <property type="entry name" value="HEDGEHOG"/>
    <property type="match status" value="1"/>
</dbReference>
<dbReference type="GO" id="GO:0016540">
    <property type="term" value="P:protein autoprocessing"/>
    <property type="evidence" value="ECO:0007669"/>
    <property type="project" value="InterPro"/>
</dbReference>
<accession>A0A9N9AND0</accession>
<evidence type="ECO:0000256" key="1">
    <source>
        <dbReference type="ARBA" id="ARBA00022741"/>
    </source>
</evidence>
<evidence type="ECO:0000313" key="7">
    <source>
        <dbReference type="Proteomes" id="UP000789570"/>
    </source>
</evidence>
<keyword evidence="1" id="KW-0547">Nucleotide-binding</keyword>
<dbReference type="Proteomes" id="UP000789570">
    <property type="component" value="Unassembled WGS sequence"/>
</dbReference>
<name>A0A9N9AND0_9GLOM</name>
<comment type="caution">
    <text evidence="6">The sequence shown here is derived from an EMBL/GenBank/DDBJ whole genome shotgun (WGS) entry which is preliminary data.</text>
</comment>
<reference evidence="6" key="1">
    <citation type="submission" date="2021-06" db="EMBL/GenBank/DDBJ databases">
        <authorList>
            <person name="Kallberg Y."/>
            <person name="Tangrot J."/>
            <person name="Rosling A."/>
        </authorList>
    </citation>
    <scope>NUCLEOTIDE SEQUENCE</scope>
    <source>
        <strain evidence="6">UK204</strain>
    </source>
</reference>
<dbReference type="SUPFAM" id="SSF51294">
    <property type="entry name" value="Hedgehog/intein (Hint) domain"/>
    <property type="match status" value="1"/>
</dbReference>
<dbReference type="AlphaFoldDB" id="A0A9N9AND0"/>
<dbReference type="OrthoDB" id="8954335at2759"/>
<feature type="signal peptide" evidence="3">
    <location>
        <begin position="1"/>
        <end position="19"/>
    </location>
</feature>
<dbReference type="GO" id="GO:0005525">
    <property type="term" value="F:GTP binding"/>
    <property type="evidence" value="ECO:0007669"/>
    <property type="project" value="InterPro"/>
</dbReference>
<keyword evidence="2" id="KW-0175">Coiled coil</keyword>
<dbReference type="InterPro" id="IPR027417">
    <property type="entry name" value="P-loop_NTPase"/>
</dbReference>
<dbReference type="CDD" id="cd00081">
    <property type="entry name" value="Hint"/>
    <property type="match status" value="1"/>
</dbReference>
<dbReference type="Gene3D" id="3.40.50.300">
    <property type="entry name" value="P-loop containing nucleotide triphosphate hydrolases"/>
    <property type="match status" value="1"/>
</dbReference>
<protein>
    <submittedName>
        <fullName evidence="6">1127_t:CDS:1</fullName>
    </submittedName>
</protein>
<evidence type="ECO:0000259" key="5">
    <source>
        <dbReference type="Pfam" id="PF04548"/>
    </source>
</evidence>
<dbReference type="Pfam" id="PF01079">
    <property type="entry name" value="Hint"/>
    <property type="match status" value="1"/>
</dbReference>
<evidence type="ECO:0000256" key="2">
    <source>
        <dbReference type="SAM" id="Coils"/>
    </source>
</evidence>
<dbReference type="Gene3D" id="2.170.16.10">
    <property type="entry name" value="Hedgehog/Intein (Hint) domain"/>
    <property type="match status" value="1"/>
</dbReference>
<evidence type="ECO:0000313" key="6">
    <source>
        <dbReference type="EMBL" id="CAG8539061.1"/>
    </source>
</evidence>
<keyword evidence="3" id="KW-0732">Signal</keyword>
<feature type="domain" description="Hedgehog protein Hint" evidence="4">
    <location>
        <begin position="300"/>
        <end position="488"/>
    </location>
</feature>
<feature type="chain" id="PRO_5040397885" evidence="3">
    <location>
        <begin position="20"/>
        <end position="502"/>
    </location>
</feature>
<feature type="coiled-coil region" evidence="2">
    <location>
        <begin position="249"/>
        <end position="292"/>
    </location>
</feature>
<keyword evidence="7" id="KW-1185">Reference proteome</keyword>
<sequence length="502" mass="57279">MSGIKANALYLTCWKFLLGILGWKLPSLDVFDNCNPSGGGPSLHFGFWYPAILLIGDTGVGKSTLGNWLLGHHGDDGPFETQASFDRVTLEPQTALIEINGCKYNLIDTPGLFDLKDDSRSEISLTKLANTINHCSYGIQTIIFVVKKSFGKEIDRQIQAIKGFLGEKSLDHMLIAFTHCNMEQTMDRIIMKETFTSKMKNFLDYIDNRWIISPNPDLFNLDDDIVYTNIYEAKDIIGSFPEAYTTEMFNRVRRAREDAEEAARRHAQEERLRSCEEELARIRGEVDKAGRLKANEEARKACFSLDTIVTLKDGRKIEMSEVKIGDHVACGVYNNGGIKEIRYSEVYLIAHLDKHQQTEFLKVEYIKPDGMTGSLYLTSEHHVFVDNAFDYARNIRPHASQIHVLDNGESISVKVTNVSKETREGYIAIFTRVGTIIANNVLCSCYSNCPPYQNTIHYILSPLRFITLFRKSNHYSNEIHPYLKFLYNNYQYFSGTFKHKLC</sequence>
<proteinExistence type="predicted"/>
<dbReference type="InterPro" id="IPR036844">
    <property type="entry name" value="Hint_dom_sf"/>
</dbReference>
<organism evidence="6 7">
    <name type="scientific">Funneliformis caledonium</name>
    <dbReference type="NCBI Taxonomy" id="1117310"/>
    <lineage>
        <taxon>Eukaryota</taxon>
        <taxon>Fungi</taxon>
        <taxon>Fungi incertae sedis</taxon>
        <taxon>Mucoromycota</taxon>
        <taxon>Glomeromycotina</taxon>
        <taxon>Glomeromycetes</taxon>
        <taxon>Glomerales</taxon>
        <taxon>Glomeraceae</taxon>
        <taxon>Funneliformis</taxon>
    </lineage>
</organism>